<evidence type="ECO:0000313" key="2">
    <source>
        <dbReference type="EMBL" id="AWB83519.1"/>
    </source>
</evidence>
<dbReference type="EMBL" id="CP026948">
    <property type="protein sequence ID" value="AWB83519.1"/>
    <property type="molecule type" value="Genomic_DNA"/>
</dbReference>
<dbReference type="InterPro" id="IPR010359">
    <property type="entry name" value="IrrE_HExxH"/>
</dbReference>
<dbReference type="RefSeq" id="WP_108403509.1">
    <property type="nucleotide sequence ID" value="NZ_CP026948.1"/>
</dbReference>
<dbReference type="AlphaFoldDB" id="A0A2S0WCL7"/>
<feature type="domain" description="IrrE N-terminal-like" evidence="1">
    <location>
        <begin position="165"/>
        <end position="246"/>
    </location>
</feature>
<accession>A0A2S0WCL7</accession>
<dbReference type="OrthoDB" id="4428027at2"/>
<dbReference type="Pfam" id="PF06114">
    <property type="entry name" value="Peptidase_M78"/>
    <property type="match status" value="1"/>
</dbReference>
<name>A0A2S0WCL7_9CORY</name>
<evidence type="ECO:0000259" key="1">
    <source>
        <dbReference type="Pfam" id="PF06114"/>
    </source>
</evidence>
<keyword evidence="3" id="KW-1185">Reference proteome</keyword>
<gene>
    <name evidence="2" type="ORF">C3E79_02615</name>
</gene>
<protein>
    <recommendedName>
        <fullName evidence="1">IrrE N-terminal-like domain-containing protein</fullName>
    </recommendedName>
</protein>
<proteinExistence type="predicted"/>
<organism evidence="2 3">
    <name type="scientific">Corynebacterium liangguodongii</name>
    <dbReference type="NCBI Taxonomy" id="2079535"/>
    <lineage>
        <taxon>Bacteria</taxon>
        <taxon>Bacillati</taxon>
        <taxon>Actinomycetota</taxon>
        <taxon>Actinomycetes</taxon>
        <taxon>Mycobacteriales</taxon>
        <taxon>Corynebacteriaceae</taxon>
        <taxon>Corynebacterium</taxon>
    </lineage>
</organism>
<evidence type="ECO:0000313" key="3">
    <source>
        <dbReference type="Proteomes" id="UP000244754"/>
    </source>
</evidence>
<reference evidence="3" key="1">
    <citation type="submission" date="2018-01" db="EMBL/GenBank/DDBJ databases">
        <authorList>
            <person name="Li J."/>
        </authorList>
    </citation>
    <scope>NUCLEOTIDE SEQUENCE [LARGE SCALE GENOMIC DNA]</scope>
    <source>
        <strain evidence="3">2184</strain>
    </source>
</reference>
<dbReference type="Proteomes" id="UP000244754">
    <property type="component" value="Chromosome"/>
</dbReference>
<dbReference type="KEGG" id="clia:C3E79_02615"/>
<sequence length="331" mass="36712">MSLDSFDAHLADLLTRIQDADEATRSYMTLLESVAKPTRTLSPFNSMLVQLQRPGAHHALSRTEWEKYARRPRHATPAIMILKPFGPVEPVFEFSDTEPIPGREDEAIDLTPPFELVKASADPAPYVNKLLDHACHIGIDPVASHLGDALAGDARRINRGVKVVHRQRNEHHFTLRFLVRYNQRHSPAAQFQTLAHEYAHVLLGHLGPLDSDAPDNEWNAETRSRTHLPRAIAELEAESVAYLVCMTHGVDGNSAAYLRGYVGSALDGKTTWPRAMSIMKIAQSANTITQLLGDYADITPRRSIRTVHPNGTTPFSVVGAPGRQETLFRAS</sequence>